<dbReference type="STRING" id="3076.A0A2P6TW02"/>
<evidence type="ECO:0000256" key="9">
    <source>
        <dbReference type="ARBA" id="ARBA00023136"/>
    </source>
</evidence>
<evidence type="ECO:0000256" key="7">
    <source>
        <dbReference type="ARBA" id="ARBA00022946"/>
    </source>
</evidence>
<organism evidence="11 12">
    <name type="scientific">Chlorella sorokiniana</name>
    <name type="common">Freshwater green alga</name>
    <dbReference type="NCBI Taxonomy" id="3076"/>
    <lineage>
        <taxon>Eukaryota</taxon>
        <taxon>Viridiplantae</taxon>
        <taxon>Chlorophyta</taxon>
        <taxon>core chlorophytes</taxon>
        <taxon>Trebouxiophyceae</taxon>
        <taxon>Chlorellales</taxon>
        <taxon>Chlorellaceae</taxon>
        <taxon>Chlorella clade</taxon>
        <taxon>Chlorella</taxon>
    </lineage>
</organism>
<evidence type="ECO:0000256" key="1">
    <source>
        <dbReference type="ARBA" id="ARBA00004141"/>
    </source>
</evidence>
<dbReference type="GO" id="GO:0009706">
    <property type="term" value="C:chloroplast inner membrane"/>
    <property type="evidence" value="ECO:0007669"/>
    <property type="project" value="TreeGrafter"/>
</dbReference>
<accession>A0A2P6TW02</accession>
<keyword evidence="7" id="KW-0809">Transit peptide</keyword>
<feature type="compositionally biased region" description="Gly residues" evidence="10">
    <location>
        <begin position="67"/>
        <end position="86"/>
    </location>
</feature>
<evidence type="ECO:0000256" key="8">
    <source>
        <dbReference type="ARBA" id="ARBA00022989"/>
    </source>
</evidence>
<keyword evidence="5" id="KW-0934">Plastid</keyword>
<dbReference type="PANTHER" id="PTHR31038:SF10">
    <property type="entry name" value="OS04G0524400 PROTEIN"/>
    <property type="match status" value="1"/>
</dbReference>
<keyword evidence="12" id="KW-1185">Reference proteome</keyword>
<dbReference type="InterPro" id="IPR021825">
    <property type="entry name" value="RETICULATA-related"/>
</dbReference>
<dbReference type="PANTHER" id="PTHR31038">
    <property type="entry name" value="EXPRESSED PROTEIN-RELATED"/>
    <property type="match status" value="1"/>
</dbReference>
<sequence>MLQRLAVPVNAQAAAGAAAGTSARGEGAAPALSAAPAPSTSAAFGLAQPADQEASWLCTATGGGDGGGSGAAGGGGSGGGSGGNGEGSSDDDSEEFLDLQQAQELAAAKGVSLPEDFAAAASSGGLRASVLDTYCKLASGGFLTSWLVKSLPAFRNRLIADRLFFFKVWAEVAIDSACATVAEVRKRGDEFWSEFEFYLSDLLVGLVLDVVLVTLIAPVARPGRKTTQAVSGLKRYLGGLPSAVFQKSAADRKWGVGDRAATYVKLGLEYSLAGIVCGFIGQGVANSMMLLKRKYGGASEHDVAVPPLVRTSLVWGMFMGLSSNTRYQIVFGLERLVDETIARRIPAAAYFTTLVIRFANNVVGGENFIDMARWAGVQ</sequence>
<keyword evidence="6" id="KW-0812">Transmembrane</keyword>
<evidence type="ECO:0000256" key="3">
    <source>
        <dbReference type="ARBA" id="ARBA00010793"/>
    </source>
</evidence>
<name>A0A2P6TW02_CHLSO</name>
<protein>
    <submittedName>
        <fullName evidence="11">RETICULATA-RELATED 1-like</fullName>
    </submittedName>
</protein>
<dbReference type="OrthoDB" id="205639at2759"/>
<dbReference type="Proteomes" id="UP000239899">
    <property type="component" value="Unassembled WGS sequence"/>
</dbReference>
<reference evidence="11 12" key="1">
    <citation type="journal article" date="2018" name="Plant J.">
        <title>Genome sequences of Chlorella sorokiniana UTEX 1602 and Micractinium conductrix SAG 241.80: implications to maltose excretion by a green alga.</title>
        <authorList>
            <person name="Arriola M.B."/>
            <person name="Velmurugan N."/>
            <person name="Zhang Y."/>
            <person name="Plunkett M.H."/>
            <person name="Hondzo H."/>
            <person name="Barney B.M."/>
        </authorList>
    </citation>
    <scope>NUCLEOTIDE SEQUENCE [LARGE SCALE GENOMIC DNA]</scope>
    <source>
        <strain evidence="12">UTEX 1602</strain>
    </source>
</reference>
<keyword evidence="8" id="KW-1133">Transmembrane helix</keyword>
<proteinExistence type="inferred from homology"/>
<evidence type="ECO:0000256" key="5">
    <source>
        <dbReference type="ARBA" id="ARBA00022640"/>
    </source>
</evidence>
<evidence type="ECO:0000313" key="12">
    <source>
        <dbReference type="Proteomes" id="UP000239899"/>
    </source>
</evidence>
<evidence type="ECO:0000256" key="4">
    <source>
        <dbReference type="ARBA" id="ARBA00022528"/>
    </source>
</evidence>
<gene>
    <name evidence="11" type="ORF">C2E21_2758</name>
</gene>
<feature type="region of interest" description="Disordered" evidence="10">
    <location>
        <begin position="67"/>
        <end position="94"/>
    </location>
</feature>
<evidence type="ECO:0000256" key="6">
    <source>
        <dbReference type="ARBA" id="ARBA00022692"/>
    </source>
</evidence>
<feature type="region of interest" description="Disordered" evidence="10">
    <location>
        <begin position="13"/>
        <end position="46"/>
    </location>
</feature>
<evidence type="ECO:0000256" key="2">
    <source>
        <dbReference type="ARBA" id="ARBA00004229"/>
    </source>
</evidence>
<evidence type="ECO:0000313" key="11">
    <source>
        <dbReference type="EMBL" id="PRW58243.1"/>
    </source>
</evidence>
<dbReference type="Pfam" id="PF11891">
    <property type="entry name" value="RETICULATA-like"/>
    <property type="match status" value="1"/>
</dbReference>
<keyword evidence="4" id="KW-0150">Chloroplast</keyword>
<comment type="subcellular location">
    <subcellularLocation>
        <location evidence="1">Membrane</location>
        <topology evidence="1">Multi-pass membrane protein</topology>
    </subcellularLocation>
    <subcellularLocation>
        <location evidence="2">Plastid</location>
        <location evidence="2">Chloroplast</location>
    </subcellularLocation>
</comment>
<dbReference type="AlphaFoldDB" id="A0A2P6TW02"/>
<keyword evidence="9" id="KW-0472">Membrane</keyword>
<comment type="caution">
    <text evidence="11">The sequence shown here is derived from an EMBL/GenBank/DDBJ whole genome shotgun (WGS) entry which is preliminary data.</text>
</comment>
<evidence type="ECO:0000256" key="10">
    <source>
        <dbReference type="SAM" id="MobiDB-lite"/>
    </source>
</evidence>
<dbReference type="GO" id="GO:0099402">
    <property type="term" value="P:plant organ development"/>
    <property type="evidence" value="ECO:0007669"/>
    <property type="project" value="TreeGrafter"/>
</dbReference>
<feature type="compositionally biased region" description="Low complexity" evidence="10">
    <location>
        <begin position="13"/>
        <end position="43"/>
    </location>
</feature>
<dbReference type="EMBL" id="LHPG02000005">
    <property type="protein sequence ID" value="PRW58243.1"/>
    <property type="molecule type" value="Genomic_DNA"/>
</dbReference>
<comment type="similarity">
    <text evidence="3">Belongs to the RETICULATA family.</text>
</comment>